<dbReference type="EMBL" id="VSSQ01000199">
    <property type="protein sequence ID" value="MPL85083.1"/>
    <property type="molecule type" value="Genomic_DNA"/>
</dbReference>
<dbReference type="CDD" id="cd01949">
    <property type="entry name" value="GGDEF"/>
    <property type="match status" value="1"/>
</dbReference>
<evidence type="ECO:0000256" key="1">
    <source>
        <dbReference type="SAM" id="Phobius"/>
    </source>
</evidence>
<dbReference type="PANTHER" id="PTHR45138:SF9">
    <property type="entry name" value="DIGUANYLATE CYCLASE DGCM-RELATED"/>
    <property type="match status" value="1"/>
</dbReference>
<feature type="transmembrane region" description="Helical" evidence="1">
    <location>
        <begin position="289"/>
        <end position="310"/>
    </location>
</feature>
<dbReference type="InterPro" id="IPR050469">
    <property type="entry name" value="Diguanylate_Cyclase"/>
</dbReference>
<evidence type="ECO:0000313" key="3">
    <source>
        <dbReference type="EMBL" id="MPL85083.1"/>
    </source>
</evidence>
<name>A0A644V2G4_9ZZZZ</name>
<dbReference type="SUPFAM" id="SSF53850">
    <property type="entry name" value="Periplasmic binding protein-like II"/>
    <property type="match status" value="1"/>
</dbReference>
<protein>
    <recommendedName>
        <fullName evidence="2">GGDEF domain-containing protein</fullName>
    </recommendedName>
</protein>
<dbReference type="NCBIfam" id="TIGR00254">
    <property type="entry name" value="GGDEF"/>
    <property type="match status" value="1"/>
</dbReference>
<dbReference type="AlphaFoldDB" id="A0A644V2G4"/>
<dbReference type="Pfam" id="PF00497">
    <property type="entry name" value="SBP_bac_3"/>
    <property type="match status" value="1"/>
</dbReference>
<accession>A0A644V2G4</accession>
<reference evidence="3" key="1">
    <citation type="submission" date="2019-08" db="EMBL/GenBank/DDBJ databases">
        <authorList>
            <person name="Kucharzyk K."/>
            <person name="Murdoch R.W."/>
            <person name="Higgins S."/>
            <person name="Loffler F."/>
        </authorList>
    </citation>
    <scope>NUCLEOTIDE SEQUENCE</scope>
</reference>
<dbReference type="SUPFAM" id="SSF55073">
    <property type="entry name" value="Nucleotide cyclase"/>
    <property type="match status" value="1"/>
</dbReference>
<dbReference type="Gene3D" id="3.30.70.270">
    <property type="match status" value="1"/>
</dbReference>
<dbReference type="GO" id="GO:0005886">
    <property type="term" value="C:plasma membrane"/>
    <property type="evidence" value="ECO:0007669"/>
    <property type="project" value="TreeGrafter"/>
</dbReference>
<dbReference type="GO" id="GO:1902201">
    <property type="term" value="P:negative regulation of bacterial-type flagellum-dependent cell motility"/>
    <property type="evidence" value="ECO:0007669"/>
    <property type="project" value="TreeGrafter"/>
</dbReference>
<dbReference type="GO" id="GO:0052621">
    <property type="term" value="F:diguanylate cyclase activity"/>
    <property type="evidence" value="ECO:0007669"/>
    <property type="project" value="TreeGrafter"/>
</dbReference>
<dbReference type="GO" id="GO:0043709">
    <property type="term" value="P:cell adhesion involved in single-species biofilm formation"/>
    <property type="evidence" value="ECO:0007669"/>
    <property type="project" value="TreeGrafter"/>
</dbReference>
<organism evidence="3">
    <name type="scientific">bioreactor metagenome</name>
    <dbReference type="NCBI Taxonomy" id="1076179"/>
    <lineage>
        <taxon>unclassified sequences</taxon>
        <taxon>metagenomes</taxon>
        <taxon>ecological metagenomes</taxon>
    </lineage>
</organism>
<comment type="caution">
    <text evidence="3">The sequence shown here is derived from an EMBL/GenBank/DDBJ whole genome shotgun (WGS) entry which is preliminary data.</text>
</comment>
<gene>
    <name evidence="3" type="ORF">SDC9_31051</name>
</gene>
<dbReference type="FunFam" id="3.30.70.270:FF:000001">
    <property type="entry name" value="Diguanylate cyclase domain protein"/>
    <property type="match status" value="1"/>
</dbReference>
<feature type="domain" description="GGDEF" evidence="2">
    <location>
        <begin position="353"/>
        <end position="480"/>
    </location>
</feature>
<keyword evidence="1" id="KW-0472">Membrane</keyword>
<dbReference type="PANTHER" id="PTHR45138">
    <property type="entry name" value="REGULATORY COMPONENTS OF SENSORY TRANSDUCTION SYSTEM"/>
    <property type="match status" value="1"/>
</dbReference>
<dbReference type="Pfam" id="PF00990">
    <property type="entry name" value="GGDEF"/>
    <property type="match status" value="1"/>
</dbReference>
<sequence>MPIQRAAATNRVIKLLCSGLVWLFLQALPGMACAFDTAVSHLGDVALTPTEMVYLREHKKVTLCVDPDWVPYEQIDASGKHVGIAADLLALVADRTGLEFELVRTADWNESLAFSKSGQCKVLSFLNQTTERSEWLIFTSPLFSDPNVFITREEHHYISDPAALEHESIVFPEGTAMEGLIRERYPNLEIKLVRSEDEAMKMVSSRRSSMTMRSLMVAAYTIRTNGLFNLKIAGQLPMYMNHLRIGVRKSDVTLRNILDKGVMSITPQERGRVVNQHISINVQSAINPMWFLFGGGIGAVIALLWGYWTYRLRRLNAELLHISNTDKLTGLANRQKLSGDMAEAMLRSHQRELPLSVLLLDVDNFKNVNDTFGHLAGDGVLQALSALAVDVLRQQDIAGRWGGEEFLVLLPEADADKAGEIAEKLRRRIEEFSFADGLRCTVSIGLAEMRPHDTQDSLIHRADTALYHAKRMGKNRVSVG</sequence>
<dbReference type="InterPro" id="IPR000160">
    <property type="entry name" value="GGDEF_dom"/>
</dbReference>
<dbReference type="SMART" id="SM00062">
    <property type="entry name" value="PBPb"/>
    <property type="match status" value="1"/>
</dbReference>
<keyword evidence="1" id="KW-0812">Transmembrane</keyword>
<keyword evidence="1" id="KW-1133">Transmembrane helix</keyword>
<evidence type="ECO:0000259" key="2">
    <source>
        <dbReference type="PROSITE" id="PS50887"/>
    </source>
</evidence>
<dbReference type="InterPro" id="IPR043128">
    <property type="entry name" value="Rev_trsase/Diguanyl_cyclase"/>
</dbReference>
<dbReference type="InterPro" id="IPR029787">
    <property type="entry name" value="Nucleotide_cyclase"/>
</dbReference>
<dbReference type="PROSITE" id="PS50887">
    <property type="entry name" value="GGDEF"/>
    <property type="match status" value="1"/>
</dbReference>
<proteinExistence type="predicted"/>
<dbReference type="CDD" id="cd13708">
    <property type="entry name" value="PBP2_BvgS_like_1"/>
    <property type="match status" value="1"/>
</dbReference>
<dbReference type="SMART" id="SM00267">
    <property type="entry name" value="GGDEF"/>
    <property type="match status" value="1"/>
</dbReference>
<dbReference type="InterPro" id="IPR001638">
    <property type="entry name" value="Solute-binding_3/MltF_N"/>
</dbReference>
<dbReference type="Gene3D" id="3.40.190.10">
    <property type="entry name" value="Periplasmic binding protein-like II"/>
    <property type="match status" value="2"/>
</dbReference>